<proteinExistence type="predicted"/>
<reference evidence="2" key="1">
    <citation type="submission" date="2014-11" db="EMBL/GenBank/DDBJ databases">
        <authorList>
            <person name="Amaro Gonzalez C."/>
        </authorList>
    </citation>
    <scope>NUCLEOTIDE SEQUENCE</scope>
</reference>
<feature type="region of interest" description="Disordered" evidence="1">
    <location>
        <begin position="1"/>
        <end position="53"/>
    </location>
</feature>
<name>A0A0E9W376_ANGAN</name>
<dbReference type="AlphaFoldDB" id="A0A0E9W376"/>
<reference evidence="2" key="2">
    <citation type="journal article" date="2015" name="Fish Shellfish Immunol.">
        <title>Early steps in the European eel (Anguilla anguilla)-Vibrio vulnificus interaction in the gills: Role of the RtxA13 toxin.</title>
        <authorList>
            <person name="Callol A."/>
            <person name="Pajuelo D."/>
            <person name="Ebbesson L."/>
            <person name="Teles M."/>
            <person name="MacKenzie S."/>
            <person name="Amaro C."/>
        </authorList>
    </citation>
    <scope>NUCLEOTIDE SEQUENCE</scope>
</reference>
<accession>A0A0E9W376</accession>
<sequence length="53" mass="6209">MKTKIQQRQDRSYKNDLGLKRKTNKGQRIQSIKLISNGGNREPPRTDTHENTE</sequence>
<protein>
    <submittedName>
        <fullName evidence="2">Uncharacterized protein</fullName>
    </submittedName>
</protein>
<feature type="compositionally biased region" description="Polar residues" evidence="1">
    <location>
        <begin position="26"/>
        <end position="39"/>
    </location>
</feature>
<evidence type="ECO:0000313" key="2">
    <source>
        <dbReference type="EMBL" id="JAH84819.1"/>
    </source>
</evidence>
<feature type="compositionally biased region" description="Basic and acidic residues" evidence="1">
    <location>
        <begin position="42"/>
        <end position="53"/>
    </location>
</feature>
<dbReference type="EMBL" id="GBXM01023758">
    <property type="protein sequence ID" value="JAH84819.1"/>
    <property type="molecule type" value="Transcribed_RNA"/>
</dbReference>
<feature type="compositionally biased region" description="Basic and acidic residues" evidence="1">
    <location>
        <begin position="7"/>
        <end position="19"/>
    </location>
</feature>
<organism evidence="2">
    <name type="scientific">Anguilla anguilla</name>
    <name type="common">European freshwater eel</name>
    <name type="synonym">Muraena anguilla</name>
    <dbReference type="NCBI Taxonomy" id="7936"/>
    <lineage>
        <taxon>Eukaryota</taxon>
        <taxon>Metazoa</taxon>
        <taxon>Chordata</taxon>
        <taxon>Craniata</taxon>
        <taxon>Vertebrata</taxon>
        <taxon>Euteleostomi</taxon>
        <taxon>Actinopterygii</taxon>
        <taxon>Neopterygii</taxon>
        <taxon>Teleostei</taxon>
        <taxon>Anguilliformes</taxon>
        <taxon>Anguillidae</taxon>
        <taxon>Anguilla</taxon>
    </lineage>
</organism>
<evidence type="ECO:0000256" key="1">
    <source>
        <dbReference type="SAM" id="MobiDB-lite"/>
    </source>
</evidence>